<evidence type="ECO:0000256" key="4">
    <source>
        <dbReference type="ARBA" id="ARBA00022490"/>
    </source>
</evidence>
<accession>C4XW91</accession>
<dbReference type="GO" id="GO:0000287">
    <property type="term" value="F:magnesium ion binding"/>
    <property type="evidence" value="ECO:0007669"/>
    <property type="project" value="InterPro"/>
</dbReference>
<evidence type="ECO:0000256" key="5">
    <source>
        <dbReference type="ARBA" id="ARBA00022526"/>
    </source>
</evidence>
<dbReference type="GO" id="GO:0006006">
    <property type="term" value="P:glucose metabolic process"/>
    <property type="evidence" value="ECO:0007669"/>
    <property type="project" value="UniProtKB-KW"/>
</dbReference>
<dbReference type="CDD" id="cd05799">
    <property type="entry name" value="PGM2"/>
    <property type="match status" value="1"/>
</dbReference>
<evidence type="ECO:0000256" key="6">
    <source>
        <dbReference type="ARBA" id="ARBA00022553"/>
    </source>
</evidence>
<feature type="domain" description="Alpha-D-phosphohexomutase alpha/beta/alpha" evidence="12">
    <location>
        <begin position="80"/>
        <end position="155"/>
    </location>
</feature>
<dbReference type="GO" id="GO:0005737">
    <property type="term" value="C:cytoplasm"/>
    <property type="evidence" value="ECO:0007669"/>
    <property type="project" value="UniProtKB-SubCell"/>
</dbReference>
<evidence type="ECO:0000256" key="10">
    <source>
        <dbReference type="ARBA" id="ARBA00023277"/>
    </source>
</evidence>
<evidence type="ECO:0000259" key="13">
    <source>
        <dbReference type="Pfam" id="PF02879"/>
    </source>
</evidence>
<feature type="domain" description="Alpha-D-phosphohexomutase alpha/beta/alpha" evidence="14">
    <location>
        <begin position="381"/>
        <end position="485"/>
    </location>
</feature>
<dbReference type="FunCoup" id="C4XW91">
    <property type="interactions" value="318"/>
</dbReference>
<evidence type="ECO:0008006" key="17">
    <source>
        <dbReference type="Google" id="ProtNLM"/>
    </source>
</evidence>
<dbReference type="Pfam" id="PF00408">
    <property type="entry name" value="PGM_PMM_IV"/>
    <property type="match status" value="1"/>
</dbReference>
<evidence type="ECO:0000256" key="3">
    <source>
        <dbReference type="ARBA" id="ARBA00010231"/>
    </source>
</evidence>
<dbReference type="OMA" id="GYCVDPE"/>
<dbReference type="InterPro" id="IPR005846">
    <property type="entry name" value="A-D-PHexomutase_a/b/a-III"/>
</dbReference>
<dbReference type="InterPro" id="IPR016066">
    <property type="entry name" value="A-D-PHexomutase_CS"/>
</dbReference>
<keyword evidence="10" id="KW-0119">Carbohydrate metabolism</keyword>
<feature type="domain" description="Alpha-D-phosphohexomutase alpha/beta/alpha" evidence="13">
    <location>
        <begin position="271"/>
        <end position="373"/>
    </location>
</feature>
<sequence>MHLLTNVNANMVSTKIIFASLRNHYTHFHLAIQMISQEKIDTLVREWASVDPNPNSRLEILSLQKDQKYDVLRKKLYPRIAFGTAGLRSSMESGFAHMNDVTILQASQGLVEHIVSHGGSSIVIGYDHRHHSQRFAEITASVALLRGLRVFYLGSASNLSDESLGSSDAGKSGKVDRSYVHTPMVPFGINFYKASAGVMVTASHNPAKDNGYKVYYGNGCQIISPQDKEIAQCIDENLQPWSDQVWRVQENIEAGMKSGKLVLVKKELSAHYVEQVAKKLVREKTISYKFVYTPMHGVGLEIFRQVCNIFNAECETVPEQEHPDPDFPTVRFPNPEEAGALDLAIEHAKKVGAKLVVASDPDADRFSVAVEKNGKWRQLTGNEIGILFAVYVVEELTPETQLAKTVLLNSTVSSQLLRSLAEKSGCLFQDTLTGFKWIGNKALDLKAQGYLVPFGYEEAIGYMFPLVNDKDGISAAAMWLQLYEKWFSSGKSDAIDKLEQIYARYGYFKECNGYYKVDDVEKTSYIFDKIIRSSYGTDRHYPEFLGDFKVAEWRDLTIGYESSTKDNVPLLPTDPSSQMITGVLEKASSGKVRFTCRGSGTEPKLKVYIEGTSEKSEEEAQTLAKECWTTLRELWFRPKDNGLVEVV</sequence>
<keyword evidence="8" id="KW-0460">Magnesium</keyword>
<reference evidence="15 16" key="1">
    <citation type="journal article" date="2009" name="Nature">
        <title>Evolution of pathogenicity and sexual reproduction in eight Candida genomes.</title>
        <authorList>
            <person name="Butler G."/>
            <person name="Rasmussen M.D."/>
            <person name="Lin M.F."/>
            <person name="Santos M.A."/>
            <person name="Sakthikumar S."/>
            <person name="Munro C.A."/>
            <person name="Rheinbay E."/>
            <person name="Grabherr M."/>
            <person name="Forche A."/>
            <person name="Reedy J.L."/>
            <person name="Agrafioti I."/>
            <person name="Arnaud M.B."/>
            <person name="Bates S."/>
            <person name="Brown A.J."/>
            <person name="Brunke S."/>
            <person name="Costanzo M.C."/>
            <person name="Fitzpatrick D.A."/>
            <person name="de Groot P.W."/>
            <person name="Harris D."/>
            <person name="Hoyer L.L."/>
            <person name="Hube B."/>
            <person name="Klis F.M."/>
            <person name="Kodira C."/>
            <person name="Lennard N."/>
            <person name="Logue M.E."/>
            <person name="Martin R."/>
            <person name="Neiman A.M."/>
            <person name="Nikolaou E."/>
            <person name="Quail M.A."/>
            <person name="Quinn J."/>
            <person name="Santos M.C."/>
            <person name="Schmitzberger F.F."/>
            <person name="Sherlock G."/>
            <person name="Shah P."/>
            <person name="Silverstein K.A."/>
            <person name="Skrzypek M.S."/>
            <person name="Soll D."/>
            <person name="Staggs R."/>
            <person name="Stansfield I."/>
            <person name="Stumpf M.P."/>
            <person name="Sudbery P.E."/>
            <person name="Srikantha T."/>
            <person name="Zeng Q."/>
            <person name="Berman J."/>
            <person name="Berriman M."/>
            <person name="Heitman J."/>
            <person name="Gow N.A."/>
            <person name="Lorenz M.C."/>
            <person name="Birren B.W."/>
            <person name="Kellis M."/>
            <person name="Cuomo C.A."/>
        </authorList>
    </citation>
    <scope>NUCLEOTIDE SEQUENCE [LARGE SCALE GENOMIC DNA]</scope>
    <source>
        <strain evidence="15 16">ATCC 42720</strain>
    </source>
</reference>
<dbReference type="PANTHER" id="PTHR45745">
    <property type="entry name" value="PHOSPHOMANNOMUTASE 45A"/>
    <property type="match status" value="1"/>
</dbReference>
<feature type="domain" description="Alpha-D-phosphohexomutase C-terminal" evidence="11">
    <location>
        <begin position="592"/>
        <end position="619"/>
    </location>
</feature>
<evidence type="ECO:0000256" key="7">
    <source>
        <dbReference type="ARBA" id="ARBA00022723"/>
    </source>
</evidence>
<dbReference type="HOGENOM" id="CLU_016950_0_1_1"/>
<dbReference type="InterPro" id="IPR005843">
    <property type="entry name" value="A-D-PHexomutase_C"/>
</dbReference>
<dbReference type="Pfam" id="PF02878">
    <property type="entry name" value="PGM_PMM_I"/>
    <property type="match status" value="2"/>
</dbReference>
<dbReference type="Gene3D" id="3.40.120.10">
    <property type="entry name" value="Alpha-D-Glucose-1,6-Bisphosphate, subunit A, domain 3"/>
    <property type="match status" value="3"/>
</dbReference>
<evidence type="ECO:0000256" key="1">
    <source>
        <dbReference type="ARBA" id="ARBA00001946"/>
    </source>
</evidence>
<dbReference type="STRING" id="306902.C4XW91"/>
<dbReference type="Pfam" id="PF02880">
    <property type="entry name" value="PGM_PMM_III"/>
    <property type="match status" value="1"/>
</dbReference>
<dbReference type="SUPFAM" id="SSF53738">
    <property type="entry name" value="Phosphoglucomutase, first 3 domains"/>
    <property type="match status" value="3"/>
</dbReference>
<dbReference type="InterPro" id="IPR016055">
    <property type="entry name" value="A-D-PHexomutase_a/b/a-I/II/III"/>
</dbReference>
<dbReference type="GO" id="GO:0005634">
    <property type="term" value="C:nucleus"/>
    <property type="evidence" value="ECO:0007669"/>
    <property type="project" value="TreeGrafter"/>
</dbReference>
<dbReference type="InterPro" id="IPR005844">
    <property type="entry name" value="A-D-PHexomutase_a/b/a-I"/>
</dbReference>
<dbReference type="OrthoDB" id="8300170at2759"/>
<keyword evidence="9" id="KW-0413">Isomerase</keyword>
<dbReference type="KEGG" id="clu:CLUG_00214"/>
<keyword evidence="7" id="KW-0479">Metal-binding</keyword>
<evidence type="ECO:0000313" key="16">
    <source>
        <dbReference type="Proteomes" id="UP000007703"/>
    </source>
</evidence>
<comment type="subcellular location">
    <subcellularLocation>
        <location evidence="2">Cytoplasm</location>
    </subcellularLocation>
</comment>
<keyword evidence="5" id="KW-0313">Glucose metabolism</keyword>
<dbReference type="InterPro" id="IPR005845">
    <property type="entry name" value="A-D-PHexomutase_a/b/a-II"/>
</dbReference>
<feature type="domain" description="Alpha-D-phosphohexomutase alpha/beta/alpha" evidence="12">
    <location>
        <begin position="177"/>
        <end position="237"/>
    </location>
</feature>
<dbReference type="Pfam" id="PF02879">
    <property type="entry name" value="PGM_PMM_II"/>
    <property type="match status" value="1"/>
</dbReference>
<evidence type="ECO:0000313" key="15">
    <source>
        <dbReference type="EMBL" id="EEQ36091.1"/>
    </source>
</evidence>
<evidence type="ECO:0000256" key="2">
    <source>
        <dbReference type="ARBA" id="ARBA00004496"/>
    </source>
</evidence>
<evidence type="ECO:0000256" key="8">
    <source>
        <dbReference type="ARBA" id="ARBA00022842"/>
    </source>
</evidence>
<dbReference type="GO" id="GO:0006166">
    <property type="term" value="P:purine ribonucleoside salvage"/>
    <property type="evidence" value="ECO:0007669"/>
    <property type="project" value="TreeGrafter"/>
</dbReference>
<gene>
    <name evidence="15" type="ORF">CLUG_00214</name>
</gene>
<comment type="cofactor">
    <cofactor evidence="1">
        <name>Mg(2+)</name>
        <dbReference type="ChEBI" id="CHEBI:18420"/>
    </cofactor>
</comment>
<dbReference type="Gene3D" id="3.30.310.50">
    <property type="entry name" value="Alpha-D-phosphohexomutase, C-terminal domain"/>
    <property type="match status" value="1"/>
</dbReference>
<dbReference type="EMBL" id="CH408076">
    <property type="protein sequence ID" value="EEQ36091.1"/>
    <property type="molecule type" value="Genomic_DNA"/>
</dbReference>
<name>C4XW91_CLAL4</name>
<dbReference type="InParanoid" id="C4XW91"/>
<protein>
    <recommendedName>
        <fullName evidence="17">Phosphoribomutase</fullName>
    </recommendedName>
</protein>
<comment type="similarity">
    <text evidence="3">Belongs to the phosphohexose mutase family.</text>
</comment>
<dbReference type="SUPFAM" id="SSF55957">
    <property type="entry name" value="Phosphoglucomutase, C-terminal domain"/>
    <property type="match status" value="1"/>
</dbReference>
<evidence type="ECO:0000259" key="11">
    <source>
        <dbReference type="Pfam" id="PF00408"/>
    </source>
</evidence>
<dbReference type="InterPro" id="IPR036900">
    <property type="entry name" value="A-D-PHexomutase_C_sf"/>
</dbReference>
<keyword evidence="4" id="KW-0963">Cytoplasm</keyword>
<dbReference type="AlphaFoldDB" id="C4XW91"/>
<dbReference type="PROSITE" id="PS00710">
    <property type="entry name" value="PGM_PMM"/>
    <property type="match status" value="1"/>
</dbReference>
<keyword evidence="6" id="KW-0597">Phosphoprotein</keyword>
<dbReference type="FunFam" id="3.40.120.10:FF:000035">
    <property type="entry name" value="Pgm3p"/>
    <property type="match status" value="1"/>
</dbReference>
<proteinExistence type="inferred from homology"/>
<evidence type="ECO:0000259" key="14">
    <source>
        <dbReference type="Pfam" id="PF02880"/>
    </source>
</evidence>
<dbReference type="GeneID" id="8500491"/>
<dbReference type="VEuPathDB" id="FungiDB:CLUG_00214"/>
<dbReference type="PANTHER" id="PTHR45745:SF1">
    <property type="entry name" value="PHOSPHOGLUCOMUTASE 2B-RELATED"/>
    <property type="match status" value="1"/>
</dbReference>
<dbReference type="GO" id="GO:0008973">
    <property type="term" value="F:phosphopentomutase activity"/>
    <property type="evidence" value="ECO:0007669"/>
    <property type="project" value="TreeGrafter"/>
</dbReference>
<evidence type="ECO:0000259" key="12">
    <source>
        <dbReference type="Pfam" id="PF02878"/>
    </source>
</evidence>
<organism evidence="15 16">
    <name type="scientific">Clavispora lusitaniae (strain ATCC 42720)</name>
    <name type="common">Yeast</name>
    <name type="synonym">Candida lusitaniae</name>
    <dbReference type="NCBI Taxonomy" id="306902"/>
    <lineage>
        <taxon>Eukaryota</taxon>
        <taxon>Fungi</taxon>
        <taxon>Dikarya</taxon>
        <taxon>Ascomycota</taxon>
        <taxon>Saccharomycotina</taxon>
        <taxon>Pichiomycetes</taxon>
        <taxon>Metschnikowiaceae</taxon>
        <taxon>Clavispora</taxon>
    </lineage>
</organism>
<dbReference type="Proteomes" id="UP000007703">
    <property type="component" value="Unassembled WGS sequence"/>
</dbReference>
<evidence type="ECO:0000256" key="9">
    <source>
        <dbReference type="ARBA" id="ARBA00023235"/>
    </source>
</evidence>